<dbReference type="GO" id="GO:0022904">
    <property type="term" value="P:respiratory electron transport chain"/>
    <property type="evidence" value="ECO:0007669"/>
    <property type="project" value="InterPro"/>
</dbReference>
<dbReference type="RefSeq" id="WP_062285817.1">
    <property type="nucleotide sequence ID" value="NZ_LTBC01000019.1"/>
</dbReference>
<dbReference type="InterPro" id="IPR016174">
    <property type="entry name" value="Di-haem_cyt_TM"/>
</dbReference>
<dbReference type="OrthoDB" id="1725559at2"/>
<dbReference type="AlphaFoldDB" id="A0A151ATF4"/>
<evidence type="ECO:0000313" key="4">
    <source>
        <dbReference type="Proteomes" id="UP000075670"/>
    </source>
</evidence>
<evidence type="ECO:0000259" key="2">
    <source>
        <dbReference type="Pfam" id="PF14358"/>
    </source>
</evidence>
<dbReference type="PATRIC" id="fig|1122241.3.peg.3027"/>
<keyword evidence="1" id="KW-0812">Transmembrane</keyword>
<feature type="transmembrane region" description="Helical" evidence="1">
    <location>
        <begin position="55"/>
        <end position="74"/>
    </location>
</feature>
<keyword evidence="4" id="KW-1185">Reference proteome</keyword>
<feature type="transmembrane region" description="Helical" evidence="1">
    <location>
        <begin position="12"/>
        <end position="35"/>
    </location>
</feature>
<name>A0A151ATF4_9FIRM</name>
<dbReference type="Proteomes" id="UP000075670">
    <property type="component" value="Unassembled WGS sequence"/>
</dbReference>
<dbReference type="Pfam" id="PF14358">
    <property type="entry name" value="DUF4405"/>
    <property type="match status" value="1"/>
</dbReference>
<feature type="domain" description="Flavinylation-associated cytochrome" evidence="2">
    <location>
        <begin position="9"/>
        <end position="76"/>
    </location>
</feature>
<dbReference type="EMBL" id="LTBC01000019">
    <property type="protein sequence ID" value="KYH30873.1"/>
    <property type="molecule type" value="Genomic_DNA"/>
</dbReference>
<comment type="caution">
    <text evidence="3">The sequence shown here is derived from an EMBL/GenBank/DDBJ whole genome shotgun (WGS) entry which is preliminary data.</text>
</comment>
<dbReference type="GO" id="GO:0016020">
    <property type="term" value="C:membrane"/>
    <property type="evidence" value="ECO:0007669"/>
    <property type="project" value="InterPro"/>
</dbReference>
<protein>
    <recommendedName>
        <fullName evidence="2">Flavinylation-associated cytochrome domain-containing protein</fullName>
    </recommendedName>
</protein>
<accession>A0A151ATF4</accession>
<gene>
    <name evidence="3" type="ORF">MOMUL_28440</name>
</gene>
<dbReference type="InterPro" id="IPR025517">
    <property type="entry name" value="DUF4405"/>
</dbReference>
<reference evidence="3 4" key="1">
    <citation type="submission" date="2016-02" db="EMBL/GenBank/DDBJ databases">
        <title>Genome sequence of Moorella mulderi DSM 14980.</title>
        <authorList>
            <person name="Poehlein A."/>
            <person name="Daniel R."/>
        </authorList>
    </citation>
    <scope>NUCLEOTIDE SEQUENCE [LARGE SCALE GENOMIC DNA]</scope>
    <source>
        <strain evidence="3 4">DSM 14980</strain>
    </source>
</reference>
<evidence type="ECO:0000256" key="1">
    <source>
        <dbReference type="SAM" id="Phobius"/>
    </source>
</evidence>
<sequence>MYKWKVNYFVDLALFLSALGVALSGFIPWLILPVGRYGQQAFAPTFIFSRQEWGAIHRWLAIVTVVLVLVHFYLHWEWIAGMTRRVFGGRDRLR</sequence>
<proteinExistence type="predicted"/>
<keyword evidence="1" id="KW-1133">Transmembrane helix</keyword>
<dbReference type="SUPFAM" id="SSF81342">
    <property type="entry name" value="Transmembrane di-heme cytochromes"/>
    <property type="match status" value="1"/>
</dbReference>
<keyword evidence="1" id="KW-0472">Membrane</keyword>
<evidence type="ECO:0000313" key="3">
    <source>
        <dbReference type="EMBL" id="KYH30873.1"/>
    </source>
</evidence>
<organism evidence="3 4">
    <name type="scientific">Moorella mulderi DSM 14980</name>
    <dbReference type="NCBI Taxonomy" id="1122241"/>
    <lineage>
        <taxon>Bacteria</taxon>
        <taxon>Bacillati</taxon>
        <taxon>Bacillota</taxon>
        <taxon>Clostridia</taxon>
        <taxon>Neomoorellales</taxon>
        <taxon>Neomoorellaceae</taxon>
        <taxon>Neomoorella</taxon>
    </lineage>
</organism>